<proteinExistence type="predicted"/>
<feature type="region of interest" description="Disordered" evidence="1">
    <location>
        <begin position="1"/>
        <end position="75"/>
    </location>
</feature>
<feature type="compositionally biased region" description="Basic and acidic residues" evidence="1">
    <location>
        <begin position="12"/>
        <end position="35"/>
    </location>
</feature>
<gene>
    <name evidence="2" type="ORF">X975_26325</name>
</gene>
<reference evidence="2 3" key="1">
    <citation type="submission" date="2013-11" db="EMBL/GenBank/DDBJ databases">
        <title>Genome sequencing of Stegodyphus mimosarum.</title>
        <authorList>
            <person name="Bechsgaard J."/>
        </authorList>
    </citation>
    <scope>NUCLEOTIDE SEQUENCE [LARGE SCALE GENOMIC DNA]</scope>
</reference>
<name>A0A087URB6_STEMI</name>
<feature type="non-terminal residue" evidence="2">
    <location>
        <position position="75"/>
    </location>
</feature>
<organism evidence="2 3">
    <name type="scientific">Stegodyphus mimosarum</name>
    <name type="common">African social velvet spider</name>
    <dbReference type="NCBI Taxonomy" id="407821"/>
    <lineage>
        <taxon>Eukaryota</taxon>
        <taxon>Metazoa</taxon>
        <taxon>Ecdysozoa</taxon>
        <taxon>Arthropoda</taxon>
        <taxon>Chelicerata</taxon>
        <taxon>Arachnida</taxon>
        <taxon>Araneae</taxon>
        <taxon>Araneomorphae</taxon>
        <taxon>Entelegynae</taxon>
        <taxon>Eresoidea</taxon>
        <taxon>Eresidae</taxon>
        <taxon>Stegodyphus</taxon>
    </lineage>
</organism>
<evidence type="ECO:0000313" key="3">
    <source>
        <dbReference type="Proteomes" id="UP000054359"/>
    </source>
</evidence>
<sequence>MDTEGTEIQADVSREKQNTMTDSKDENKQTANKETEADESGARLPMLRAAPTRRRFPKPKADDCNQQQEIKQETE</sequence>
<accession>A0A087URB6</accession>
<dbReference type="EMBL" id="KK121168">
    <property type="protein sequence ID" value="KFM79905.1"/>
    <property type="molecule type" value="Genomic_DNA"/>
</dbReference>
<evidence type="ECO:0000256" key="1">
    <source>
        <dbReference type="SAM" id="MobiDB-lite"/>
    </source>
</evidence>
<keyword evidence="3" id="KW-1185">Reference proteome</keyword>
<evidence type="ECO:0000313" key="2">
    <source>
        <dbReference type="EMBL" id="KFM79905.1"/>
    </source>
</evidence>
<dbReference type="AlphaFoldDB" id="A0A087URB6"/>
<dbReference type="Proteomes" id="UP000054359">
    <property type="component" value="Unassembled WGS sequence"/>
</dbReference>
<protein>
    <submittedName>
        <fullName evidence="2">Uncharacterized protein</fullName>
    </submittedName>
</protein>